<evidence type="ECO:0000313" key="2">
    <source>
        <dbReference type="EMBL" id="GAA2211142.1"/>
    </source>
</evidence>
<dbReference type="RefSeq" id="WP_344483192.1">
    <property type="nucleotide sequence ID" value="NZ_BAAAQX010000019.1"/>
</dbReference>
<keyword evidence="1" id="KW-0472">Membrane</keyword>
<evidence type="ECO:0000313" key="3">
    <source>
        <dbReference type="Proteomes" id="UP001499843"/>
    </source>
</evidence>
<feature type="transmembrane region" description="Helical" evidence="1">
    <location>
        <begin position="83"/>
        <end position="107"/>
    </location>
</feature>
<keyword evidence="3" id="KW-1185">Reference proteome</keyword>
<accession>A0ABP5PHB7</accession>
<reference evidence="3" key="1">
    <citation type="journal article" date="2019" name="Int. J. Syst. Evol. Microbiol.">
        <title>The Global Catalogue of Microorganisms (GCM) 10K type strain sequencing project: providing services to taxonomists for standard genome sequencing and annotation.</title>
        <authorList>
            <consortium name="The Broad Institute Genomics Platform"/>
            <consortium name="The Broad Institute Genome Sequencing Center for Infectious Disease"/>
            <person name="Wu L."/>
            <person name="Ma J."/>
        </authorList>
    </citation>
    <scope>NUCLEOTIDE SEQUENCE [LARGE SCALE GENOMIC DNA]</scope>
    <source>
        <strain evidence="3">JCM 16114</strain>
    </source>
</reference>
<protein>
    <submittedName>
        <fullName evidence="2">DUF1648 domain-containing protein</fullName>
    </submittedName>
</protein>
<name>A0ABP5PHB7_9ACTN</name>
<comment type="caution">
    <text evidence="2">The sequence shown here is derived from an EMBL/GenBank/DDBJ whole genome shotgun (WGS) entry which is preliminary data.</text>
</comment>
<keyword evidence="1" id="KW-0812">Transmembrane</keyword>
<dbReference type="Proteomes" id="UP001499843">
    <property type="component" value="Unassembled WGS sequence"/>
</dbReference>
<gene>
    <name evidence="2" type="ORF">GCM10009850_066010</name>
</gene>
<keyword evidence="1" id="KW-1133">Transmembrane helix</keyword>
<evidence type="ECO:0000256" key="1">
    <source>
        <dbReference type="SAM" id="Phobius"/>
    </source>
</evidence>
<sequence>MKARVVAVGWWLAVAAALLLAPLALRDRLPDPLATHWGTSGSVPDGSNSLTGYVITTEVIWASLWLVFLLLGRARDRRAARMTASACMYGMGVILLGASVSTLAVNLDAATWQDALLPGWHIPAVIAAALVLGTLAAYVSRGAPDEPSGGSGARPLLRLRPGQQAVWVSRVVNRWLVAIGVLAVAVLAVTGALALAGTASGGVLAGLVPVCVILLVVAIATMAVSVRVRGDLITIGFGPLGWPARKIALSKVESAWSETRHPGEVGGWGFRGLPGNATIMLRGGECLVLRYRSGGRLAISIDDAERGASLINALISERVPS</sequence>
<feature type="transmembrane region" description="Helical" evidence="1">
    <location>
        <begin position="50"/>
        <end position="71"/>
    </location>
</feature>
<feature type="transmembrane region" description="Helical" evidence="1">
    <location>
        <begin position="203"/>
        <end position="224"/>
    </location>
</feature>
<dbReference type="EMBL" id="BAAAQX010000019">
    <property type="protein sequence ID" value="GAA2211142.1"/>
    <property type="molecule type" value="Genomic_DNA"/>
</dbReference>
<organism evidence="2 3">
    <name type="scientific">Nonomuraea monospora</name>
    <dbReference type="NCBI Taxonomy" id="568818"/>
    <lineage>
        <taxon>Bacteria</taxon>
        <taxon>Bacillati</taxon>
        <taxon>Actinomycetota</taxon>
        <taxon>Actinomycetes</taxon>
        <taxon>Streptosporangiales</taxon>
        <taxon>Streptosporangiaceae</taxon>
        <taxon>Nonomuraea</taxon>
    </lineage>
</organism>
<feature type="transmembrane region" description="Helical" evidence="1">
    <location>
        <begin position="119"/>
        <end position="139"/>
    </location>
</feature>
<feature type="transmembrane region" description="Helical" evidence="1">
    <location>
        <begin position="175"/>
        <end position="197"/>
    </location>
</feature>
<proteinExistence type="predicted"/>